<evidence type="ECO:0000313" key="1">
    <source>
        <dbReference type="EMBL" id="EUD09010.1"/>
    </source>
</evidence>
<gene>
    <name evidence="1" type="ORF">HMPREF1563_3343</name>
</gene>
<dbReference type="Pfam" id="PF11134">
    <property type="entry name" value="Phage_stabilise"/>
    <property type="match status" value="2"/>
</dbReference>
<dbReference type="Proteomes" id="UP000022311">
    <property type="component" value="Unassembled WGS sequence"/>
</dbReference>
<dbReference type="EMBL" id="JALD01000088">
    <property type="protein sequence ID" value="EUD09010.1"/>
    <property type="molecule type" value="Genomic_DNA"/>
</dbReference>
<protein>
    <submittedName>
        <fullName evidence="1">Phage stabilization protein</fullName>
    </submittedName>
</protein>
<evidence type="ECO:0000313" key="2">
    <source>
        <dbReference type="Proteomes" id="UP000022311"/>
    </source>
</evidence>
<dbReference type="AlphaFoldDB" id="A0AAV3LZE3"/>
<comment type="caution">
    <text evidence="1">The sequence shown here is derived from an EMBL/GenBank/DDBJ whole genome shotgun (WGS) entry which is preliminary data.</text>
</comment>
<reference evidence="1 2" key="1">
    <citation type="submission" date="2014-01" db="EMBL/GenBank/DDBJ databases">
        <authorList>
            <person name="Durkin A.S."/>
            <person name="McCorrison J."/>
            <person name="Torralba M."/>
            <person name="Gillis M."/>
            <person name="Haft D.H."/>
            <person name="Methe B."/>
            <person name="Sutton G."/>
            <person name="Nelson K.E."/>
        </authorList>
    </citation>
    <scope>NUCLEOTIDE SEQUENCE [LARGE SCALE GENOMIC DNA]</scope>
    <source>
        <strain evidence="1 2">205/92</strain>
    </source>
</reference>
<proteinExistence type="predicted"/>
<organism evidence="1 2">
    <name type="scientific">Providencia alcalifaciens 205/92</name>
    <dbReference type="NCBI Taxonomy" id="1256988"/>
    <lineage>
        <taxon>Bacteria</taxon>
        <taxon>Pseudomonadati</taxon>
        <taxon>Pseudomonadota</taxon>
        <taxon>Gammaproteobacteria</taxon>
        <taxon>Enterobacterales</taxon>
        <taxon>Morganellaceae</taxon>
        <taxon>Providencia</taxon>
    </lineage>
</organism>
<dbReference type="InterPro" id="IPR021098">
    <property type="entry name" value="Phage_P22_Gp10"/>
</dbReference>
<accession>A0AAV3LZE3</accession>
<name>A0AAV3LZE3_9GAMM</name>
<sequence>MSKGGSMPQVKIPLARGLRKDPHTADYIDGLPVNMLATPKEVLNAAGYLRSFPALVKLRDADGVSRGVQFNTKNSAVYRVCGGKLYQGANAIGDIQGKDRVSLAHSGVSQAVAFGGKLKLYRYDGEVKELTNWAEEEVVKEGYTRDVKKWTHKAGNDDFVSLTKDDIDGSLTLKITPKSADGTTGEAIEIPEYQFGAKISQDKPDPIKPYLTDIIVEGLKRTGNKLTITYKMNGSSTDATEFVMTQEVLEVVNKYPQYDLGEVIDVTRNRGRYIWLQKGGARFGITDIEDESKPDRYNPFYTAESQPDGIISVSSWRDMVICFGASTIEYFSLTGSTSVTQQIYAMQPAYMVQIGIAGRDAKCKFGDSYAFISNPANGAPSVYLLGSGSASAISTASIDKIIRSYTADELSGAVMESVKFDGHELAVIHLQRHTLCFDGTGSQQYPQWCILKTGLYDDPYRAIDFMYEDNQITVGDKKSGLVGKLAFDKSSQYDQQAEHILYTPMVKADNARIFDLELEASTGVAQIADRLFLSATTDGINFGREQMIDQNAPFRYDMRAIWRRVGRVRKNIGFKIRVITKSPVTLSDLSVRVE</sequence>